<comment type="caution">
    <text evidence="7">The sequence shown here is derived from an EMBL/GenBank/DDBJ whole genome shotgun (WGS) entry which is preliminary data.</text>
</comment>
<dbReference type="CDD" id="cd03467">
    <property type="entry name" value="Rieske"/>
    <property type="match status" value="1"/>
</dbReference>
<evidence type="ECO:0000256" key="1">
    <source>
        <dbReference type="ARBA" id="ARBA00022714"/>
    </source>
</evidence>
<dbReference type="AlphaFoldDB" id="A0A7Z7B157"/>
<dbReference type="Gene3D" id="2.102.10.10">
    <property type="entry name" value="Rieske [2Fe-2S] iron-sulphur domain"/>
    <property type="match status" value="1"/>
</dbReference>
<keyword evidence="1" id="KW-0001">2Fe-2S</keyword>
<dbReference type="Pfam" id="PF00355">
    <property type="entry name" value="Rieske"/>
    <property type="match status" value="1"/>
</dbReference>
<keyword evidence="8" id="KW-1185">Reference proteome</keyword>
<keyword evidence="7" id="KW-0223">Dioxygenase</keyword>
<evidence type="ECO:0000313" key="7">
    <source>
        <dbReference type="EMBL" id="SDG14788.1"/>
    </source>
</evidence>
<dbReference type="InterPro" id="IPR036922">
    <property type="entry name" value="Rieske_2Fe-2S_sf"/>
</dbReference>
<dbReference type="PROSITE" id="PS51296">
    <property type="entry name" value="RIESKE"/>
    <property type="match status" value="1"/>
</dbReference>
<dbReference type="PANTHER" id="PTHR21496:SF0">
    <property type="entry name" value="RIESKE DOMAIN-CONTAINING PROTEIN"/>
    <property type="match status" value="1"/>
</dbReference>
<accession>A0A7Z7B157</accession>
<keyword evidence="4" id="KW-0411">Iron-sulfur</keyword>
<proteinExistence type="predicted"/>
<evidence type="ECO:0000313" key="8">
    <source>
        <dbReference type="Proteomes" id="UP000199259"/>
    </source>
</evidence>
<evidence type="ECO:0000256" key="4">
    <source>
        <dbReference type="ARBA" id="ARBA00023014"/>
    </source>
</evidence>
<dbReference type="EMBL" id="FNCA01000008">
    <property type="protein sequence ID" value="SDG14788.1"/>
    <property type="molecule type" value="Genomic_DNA"/>
</dbReference>
<evidence type="ECO:0000256" key="3">
    <source>
        <dbReference type="ARBA" id="ARBA00023004"/>
    </source>
</evidence>
<keyword evidence="2" id="KW-0479">Metal-binding</keyword>
<gene>
    <name evidence="7" type="ORF">SAMN04488589_2270</name>
</gene>
<name>A0A7Z7B157_9EURY</name>
<dbReference type="GO" id="GO:0046872">
    <property type="term" value="F:metal ion binding"/>
    <property type="evidence" value="ECO:0007669"/>
    <property type="project" value="UniProtKB-KW"/>
</dbReference>
<evidence type="ECO:0000259" key="6">
    <source>
        <dbReference type="PROSITE" id="PS51296"/>
    </source>
</evidence>
<evidence type="ECO:0000256" key="5">
    <source>
        <dbReference type="ARBA" id="ARBA00034078"/>
    </source>
</evidence>
<reference evidence="7 8" key="1">
    <citation type="submission" date="2016-10" db="EMBL/GenBank/DDBJ databases">
        <authorList>
            <person name="Varghese N."/>
            <person name="Submissions S."/>
        </authorList>
    </citation>
    <scope>NUCLEOTIDE SEQUENCE [LARGE SCALE GENOMIC DNA]</scope>
    <source>
        <strain evidence="7 8">PL 12/M</strain>
    </source>
</reference>
<dbReference type="SUPFAM" id="SSF50022">
    <property type="entry name" value="ISP domain"/>
    <property type="match status" value="1"/>
</dbReference>
<sequence length="112" mass="12749">MWGNIMPEWVAAVKEEDLKEEKIKVVNTGNKQIALIRKNNQIYALDNECPHQGCPLKSGTLDDYTLKCACHNWGFDIRTGENVDTGEYIDMDDPKVDTYEIKIENGIISVFV</sequence>
<organism evidence="7 8">
    <name type="scientific">Methanolobus vulcani</name>
    <dbReference type="NCBI Taxonomy" id="38026"/>
    <lineage>
        <taxon>Archaea</taxon>
        <taxon>Methanobacteriati</taxon>
        <taxon>Methanobacteriota</taxon>
        <taxon>Stenosarchaea group</taxon>
        <taxon>Methanomicrobia</taxon>
        <taxon>Methanosarcinales</taxon>
        <taxon>Methanosarcinaceae</taxon>
        <taxon>Methanolobus</taxon>
    </lineage>
</organism>
<feature type="domain" description="Rieske" evidence="6">
    <location>
        <begin position="10"/>
        <end position="110"/>
    </location>
</feature>
<dbReference type="InterPro" id="IPR017941">
    <property type="entry name" value="Rieske_2Fe-2S"/>
</dbReference>
<comment type="cofactor">
    <cofactor evidence="5">
        <name>[2Fe-2S] cluster</name>
        <dbReference type="ChEBI" id="CHEBI:190135"/>
    </cofactor>
</comment>
<keyword evidence="7" id="KW-0560">Oxidoreductase</keyword>
<dbReference type="GO" id="GO:0051537">
    <property type="term" value="F:2 iron, 2 sulfur cluster binding"/>
    <property type="evidence" value="ECO:0007669"/>
    <property type="project" value="UniProtKB-KW"/>
</dbReference>
<keyword evidence="3" id="KW-0408">Iron</keyword>
<dbReference type="GO" id="GO:0051213">
    <property type="term" value="F:dioxygenase activity"/>
    <property type="evidence" value="ECO:0007669"/>
    <property type="project" value="UniProtKB-KW"/>
</dbReference>
<dbReference type="Proteomes" id="UP000199259">
    <property type="component" value="Unassembled WGS sequence"/>
</dbReference>
<dbReference type="PANTHER" id="PTHR21496">
    <property type="entry name" value="FERREDOXIN-RELATED"/>
    <property type="match status" value="1"/>
</dbReference>
<protein>
    <submittedName>
        <fullName evidence="7">3-phenylpropionate/trans-cinnamate dioxygenase ferredoxin subunit</fullName>
    </submittedName>
</protein>
<evidence type="ECO:0000256" key="2">
    <source>
        <dbReference type="ARBA" id="ARBA00022723"/>
    </source>
</evidence>